<dbReference type="Gramene" id="TraesRN4D0100198600.1">
    <property type="protein sequence ID" value="TraesRN4D0100198600.1"/>
    <property type="gene ID" value="TraesRN4D0100198600"/>
</dbReference>
<dbReference type="OrthoDB" id="690385at2759"/>
<dbReference type="GeneID" id="123099658"/>
<dbReference type="OMA" id="PLEYERT"/>
<evidence type="ECO:0000313" key="2">
    <source>
        <dbReference type="Proteomes" id="UP000019116"/>
    </source>
</evidence>
<dbReference type="PANTHER" id="PTHR35545:SF39">
    <property type="entry name" value="F-BOX DOMAIN-CONTAINING PROTEIN"/>
    <property type="match status" value="1"/>
</dbReference>
<protein>
    <recommendedName>
        <fullName evidence="3">FBD domain-containing protein</fullName>
    </recommendedName>
</protein>
<sequence length="261" mass="30125">MSASTPVAMYERVFEDCTGLQVLHLTFCCCAHTTLVVDAPCSHIRELVLEECSFFVIELRDFPMLVRLACCLTHTSKILFGSVPSLMDINLSFSLEDDSKVAARWIDEFDSFLGMSPTITNLVIRFIGRRTWIRPSHLERKLPHLKKLSHLERKLPHLKKLLVADMPSNWDISWTRGLHMASTFLEVLHIHVPHSEMEPDCMRGMNWSKSGNELRHHHLKELVMIGYTQRNIWLLKYVVRVCTSLQCIVLLKDGNVRYIGL</sequence>
<dbReference type="RefSeq" id="XP_044377710.1">
    <property type="nucleotide sequence ID" value="XM_044521775.1"/>
</dbReference>
<dbReference type="Gramene" id="TraesSYM4D03G02471220.1">
    <property type="protein sequence ID" value="TraesSYM4D03G02471220.1.CDS1"/>
    <property type="gene ID" value="TraesSYM4D03G02471220"/>
</dbReference>
<dbReference type="Gramene" id="TraesCS4D02G096900.1">
    <property type="protein sequence ID" value="TraesCS4D02G096900.1.cds1"/>
    <property type="gene ID" value="TraesCS4D02G096900"/>
</dbReference>
<gene>
    <name evidence="1" type="primary">LOC123099658</name>
</gene>
<dbReference type="Gramene" id="TraesJUL4D03G02462790.1">
    <property type="protein sequence ID" value="TraesJUL4D03G02462790.1.CDS1"/>
    <property type="gene ID" value="TraesJUL4D03G02462790"/>
</dbReference>
<dbReference type="InterPro" id="IPR032675">
    <property type="entry name" value="LRR_dom_sf"/>
</dbReference>
<dbReference type="Gene3D" id="3.80.10.10">
    <property type="entry name" value="Ribonuclease Inhibitor"/>
    <property type="match status" value="1"/>
</dbReference>
<dbReference type="EnsemblPlants" id="TraesCS4D02G096900.1">
    <property type="protein sequence ID" value="TraesCS4D02G096900.1.cds1"/>
    <property type="gene ID" value="TraesCS4D02G096900"/>
</dbReference>
<dbReference type="Gramene" id="TraesCLE_scaffold_041441_01G000100.1">
    <property type="protein sequence ID" value="TraesCLE_scaffold_041441_01G000100.1"/>
    <property type="gene ID" value="TraesCLE_scaffold_041441_01G000100"/>
</dbReference>
<dbReference type="Gramene" id="TraesWEE_scaffold_048044_01G000100.1">
    <property type="protein sequence ID" value="TraesWEE_scaffold_048044_01G000100.1"/>
    <property type="gene ID" value="TraesWEE_scaffold_048044_01G000100"/>
</dbReference>
<dbReference type="Gramene" id="TraesCS4D03G0191400.1">
    <property type="protein sequence ID" value="TraesCS4D03G0191400.1.CDS1"/>
    <property type="gene ID" value="TraesCS4D03G0191400"/>
</dbReference>
<reference evidence="1" key="2">
    <citation type="submission" date="2018-10" db="UniProtKB">
        <authorList>
            <consortium name="EnsemblPlants"/>
        </authorList>
    </citation>
    <scope>IDENTIFICATION</scope>
</reference>
<dbReference type="AlphaFoldDB" id="A0A3B6JFD1"/>
<proteinExistence type="predicted"/>
<dbReference type="PANTHER" id="PTHR35545">
    <property type="entry name" value="F-BOX DOMAIN-CONTAINING PROTEIN"/>
    <property type="match status" value="1"/>
</dbReference>
<organism evidence="1">
    <name type="scientific">Triticum aestivum</name>
    <name type="common">Wheat</name>
    <dbReference type="NCBI Taxonomy" id="4565"/>
    <lineage>
        <taxon>Eukaryota</taxon>
        <taxon>Viridiplantae</taxon>
        <taxon>Streptophyta</taxon>
        <taxon>Embryophyta</taxon>
        <taxon>Tracheophyta</taxon>
        <taxon>Spermatophyta</taxon>
        <taxon>Magnoliopsida</taxon>
        <taxon>Liliopsida</taxon>
        <taxon>Poales</taxon>
        <taxon>Poaceae</taxon>
        <taxon>BOP clade</taxon>
        <taxon>Pooideae</taxon>
        <taxon>Triticodae</taxon>
        <taxon>Triticeae</taxon>
        <taxon>Triticinae</taxon>
        <taxon>Triticum</taxon>
    </lineage>
</organism>
<dbReference type="Gramene" id="TraesCAD_scaffold_059277_01G000100.1">
    <property type="protein sequence ID" value="TraesCAD_scaffold_059277_01G000100.1"/>
    <property type="gene ID" value="TraesCAD_scaffold_059277_01G000100"/>
</dbReference>
<accession>A0A3B6JFD1</accession>
<evidence type="ECO:0008006" key="3">
    <source>
        <dbReference type="Google" id="ProtNLM"/>
    </source>
</evidence>
<dbReference type="Proteomes" id="UP000019116">
    <property type="component" value="Chromosome 4D"/>
</dbReference>
<dbReference type="Gramene" id="TraesLDM4D03G02445980.1">
    <property type="protein sequence ID" value="TraesLDM4D03G02445980.1.CDS1"/>
    <property type="gene ID" value="TraesLDM4D03G02445980"/>
</dbReference>
<dbReference type="RefSeq" id="XP_044377712.1">
    <property type="nucleotide sequence ID" value="XM_044521777.1"/>
</dbReference>
<dbReference type="Gramene" id="TraesROB_scaffold_053031_01G000100.1">
    <property type="protein sequence ID" value="TraesROB_scaffold_053031_01G000100.1"/>
    <property type="gene ID" value="TraesROB_scaffold_053031_01G000100"/>
</dbReference>
<dbReference type="STRING" id="4565.A0A3B6JFD1"/>
<dbReference type="SUPFAM" id="SSF52047">
    <property type="entry name" value="RNI-like"/>
    <property type="match status" value="1"/>
</dbReference>
<evidence type="ECO:0000313" key="1">
    <source>
        <dbReference type="EnsemblPlants" id="TraesCS4D02G096900.1.cds1"/>
    </source>
</evidence>
<dbReference type="Gramene" id="TraesNOR4D03G02461700.1">
    <property type="protein sequence ID" value="TraesNOR4D03G02461700.1.CDS1"/>
    <property type="gene ID" value="TraesNOR4D03G02461700"/>
</dbReference>
<keyword evidence="2" id="KW-1185">Reference proteome</keyword>
<name>A0A3B6JFD1_WHEAT</name>
<dbReference type="Gramene" id="TraesMAC4D03G02442040.1">
    <property type="protein sequence ID" value="TraesMAC4D03G02442040.1.CDS1"/>
    <property type="gene ID" value="TraesMAC4D03G02442040"/>
</dbReference>
<reference evidence="1" key="1">
    <citation type="submission" date="2018-08" db="EMBL/GenBank/DDBJ databases">
        <authorList>
            <person name="Rossello M."/>
        </authorList>
    </citation>
    <scope>NUCLEOTIDE SEQUENCE [LARGE SCALE GENOMIC DNA]</scope>
    <source>
        <strain evidence="1">cv. Chinese Spring</strain>
    </source>
</reference>